<sequence length="125" mass="14663">MHISAILTLLFVCLVQITQAQWWGDDSNERFDDDDSSPWGYGRGGGRRQRFGNRWGSDEDDDDDDWSRGRMLSRGFNRMAPRRNTWGRQQRIQQRNTQGGWSPNFLTGSRRMRGYDTPDFFGFFG</sequence>
<keyword evidence="2" id="KW-0732">Signal</keyword>
<name>A0A210QZW0_MIZYE</name>
<evidence type="ECO:0000256" key="2">
    <source>
        <dbReference type="SAM" id="SignalP"/>
    </source>
</evidence>
<feature type="region of interest" description="Disordered" evidence="1">
    <location>
        <begin position="25"/>
        <end position="66"/>
    </location>
</feature>
<evidence type="ECO:0000313" key="4">
    <source>
        <dbReference type="Proteomes" id="UP000242188"/>
    </source>
</evidence>
<organism evidence="3 4">
    <name type="scientific">Mizuhopecten yessoensis</name>
    <name type="common">Japanese scallop</name>
    <name type="synonym">Patinopecten yessoensis</name>
    <dbReference type="NCBI Taxonomy" id="6573"/>
    <lineage>
        <taxon>Eukaryota</taxon>
        <taxon>Metazoa</taxon>
        <taxon>Spiralia</taxon>
        <taxon>Lophotrochozoa</taxon>
        <taxon>Mollusca</taxon>
        <taxon>Bivalvia</taxon>
        <taxon>Autobranchia</taxon>
        <taxon>Pteriomorphia</taxon>
        <taxon>Pectinida</taxon>
        <taxon>Pectinoidea</taxon>
        <taxon>Pectinidae</taxon>
        <taxon>Mizuhopecten</taxon>
    </lineage>
</organism>
<evidence type="ECO:0000313" key="3">
    <source>
        <dbReference type="EMBL" id="OWF54294.1"/>
    </source>
</evidence>
<keyword evidence="4" id="KW-1185">Reference proteome</keyword>
<accession>A0A210QZW0</accession>
<comment type="caution">
    <text evidence="3">The sequence shown here is derived from an EMBL/GenBank/DDBJ whole genome shotgun (WGS) entry which is preliminary data.</text>
</comment>
<dbReference type="Proteomes" id="UP000242188">
    <property type="component" value="Unassembled WGS sequence"/>
</dbReference>
<feature type="region of interest" description="Disordered" evidence="1">
    <location>
        <begin position="83"/>
        <end position="104"/>
    </location>
</feature>
<gene>
    <name evidence="3" type="ORF">KP79_PYT19760</name>
</gene>
<dbReference type="EMBL" id="NEDP02001107">
    <property type="protein sequence ID" value="OWF54294.1"/>
    <property type="molecule type" value="Genomic_DNA"/>
</dbReference>
<reference evidence="3 4" key="1">
    <citation type="journal article" date="2017" name="Nat. Ecol. Evol.">
        <title>Scallop genome provides insights into evolution of bilaterian karyotype and development.</title>
        <authorList>
            <person name="Wang S."/>
            <person name="Zhang J."/>
            <person name="Jiao W."/>
            <person name="Li J."/>
            <person name="Xun X."/>
            <person name="Sun Y."/>
            <person name="Guo X."/>
            <person name="Huan P."/>
            <person name="Dong B."/>
            <person name="Zhang L."/>
            <person name="Hu X."/>
            <person name="Sun X."/>
            <person name="Wang J."/>
            <person name="Zhao C."/>
            <person name="Wang Y."/>
            <person name="Wang D."/>
            <person name="Huang X."/>
            <person name="Wang R."/>
            <person name="Lv J."/>
            <person name="Li Y."/>
            <person name="Zhang Z."/>
            <person name="Liu B."/>
            <person name="Lu W."/>
            <person name="Hui Y."/>
            <person name="Liang J."/>
            <person name="Zhou Z."/>
            <person name="Hou R."/>
            <person name="Li X."/>
            <person name="Liu Y."/>
            <person name="Li H."/>
            <person name="Ning X."/>
            <person name="Lin Y."/>
            <person name="Zhao L."/>
            <person name="Xing Q."/>
            <person name="Dou J."/>
            <person name="Li Y."/>
            <person name="Mao J."/>
            <person name="Guo H."/>
            <person name="Dou H."/>
            <person name="Li T."/>
            <person name="Mu C."/>
            <person name="Jiang W."/>
            <person name="Fu Q."/>
            <person name="Fu X."/>
            <person name="Miao Y."/>
            <person name="Liu J."/>
            <person name="Yu Q."/>
            <person name="Li R."/>
            <person name="Liao H."/>
            <person name="Li X."/>
            <person name="Kong Y."/>
            <person name="Jiang Z."/>
            <person name="Chourrout D."/>
            <person name="Li R."/>
            <person name="Bao Z."/>
        </authorList>
    </citation>
    <scope>NUCLEOTIDE SEQUENCE [LARGE SCALE GENOMIC DNA]</scope>
    <source>
        <strain evidence="3 4">PY_sf001</strain>
    </source>
</reference>
<feature type="compositionally biased region" description="Polar residues" evidence="1">
    <location>
        <begin position="86"/>
        <end position="104"/>
    </location>
</feature>
<feature type="signal peptide" evidence="2">
    <location>
        <begin position="1"/>
        <end position="20"/>
    </location>
</feature>
<proteinExistence type="predicted"/>
<feature type="chain" id="PRO_5013210769" evidence="2">
    <location>
        <begin position="21"/>
        <end position="125"/>
    </location>
</feature>
<evidence type="ECO:0000256" key="1">
    <source>
        <dbReference type="SAM" id="MobiDB-lite"/>
    </source>
</evidence>
<protein>
    <submittedName>
        <fullName evidence="3">Uncharacterized protein</fullName>
    </submittedName>
</protein>
<dbReference type="AlphaFoldDB" id="A0A210QZW0"/>